<comment type="similarity">
    <text evidence="6">Belongs to the methyltransferase superfamily. RNA methyltransferase RsmG family.</text>
</comment>
<keyword evidence="1 6" id="KW-0963">Cytoplasm</keyword>
<reference evidence="7 8" key="1">
    <citation type="submission" date="2013-04" db="EMBL/GenBank/DDBJ databases">
        <title>The Genome Sequence of Propionimicrobium lymphophilum ACS-093-V-SCH5.</title>
        <authorList>
            <consortium name="The Broad Institute Genomics Platform"/>
            <person name="Earl A."/>
            <person name="Ward D."/>
            <person name="Feldgarden M."/>
            <person name="Gevers D."/>
            <person name="Saerens B."/>
            <person name="Vaneechoutte M."/>
            <person name="Walker B."/>
            <person name="Young S."/>
            <person name="Zeng Q."/>
            <person name="Gargeya S."/>
            <person name="Fitzgerald M."/>
            <person name="Haas B."/>
            <person name="Abouelleil A."/>
            <person name="Allen A.W."/>
            <person name="Alvarado L."/>
            <person name="Arachchi H.M."/>
            <person name="Berlin A.M."/>
            <person name="Chapman S.B."/>
            <person name="Gainer-Dewar J."/>
            <person name="Goldberg J."/>
            <person name="Griggs A."/>
            <person name="Gujja S."/>
            <person name="Hansen M."/>
            <person name="Howarth C."/>
            <person name="Imamovic A."/>
            <person name="Ireland A."/>
            <person name="Larimer J."/>
            <person name="McCowan C."/>
            <person name="Murphy C."/>
            <person name="Pearson M."/>
            <person name="Poon T.W."/>
            <person name="Priest M."/>
            <person name="Roberts A."/>
            <person name="Saif S."/>
            <person name="Shea T."/>
            <person name="Sisk P."/>
            <person name="Sykes S."/>
            <person name="Wortman J."/>
            <person name="Nusbaum C."/>
            <person name="Birren B."/>
        </authorList>
    </citation>
    <scope>NUCLEOTIDE SEQUENCE [LARGE SCALE GENOMIC DNA]</scope>
    <source>
        <strain evidence="7 8">ACS-093-V-SCH5</strain>
    </source>
</reference>
<dbReference type="InterPro" id="IPR003682">
    <property type="entry name" value="rRNA_ssu_MeTfrase_G"/>
</dbReference>
<evidence type="ECO:0000256" key="6">
    <source>
        <dbReference type="HAMAP-Rule" id="MF_00074"/>
    </source>
</evidence>
<dbReference type="Pfam" id="PF02527">
    <property type="entry name" value="GidB"/>
    <property type="match status" value="1"/>
</dbReference>
<organism evidence="7 8">
    <name type="scientific">Propionimicrobium lymphophilum ACS-093-V-SCH5</name>
    <dbReference type="NCBI Taxonomy" id="883161"/>
    <lineage>
        <taxon>Bacteria</taxon>
        <taxon>Bacillati</taxon>
        <taxon>Actinomycetota</taxon>
        <taxon>Actinomycetes</taxon>
        <taxon>Propionibacteriales</taxon>
        <taxon>Propionibacteriaceae</taxon>
        <taxon>Propionimicrobium</taxon>
    </lineage>
</organism>
<comment type="caution">
    <text evidence="6">Lacks conserved residue(s) required for the propagation of feature annotation.</text>
</comment>
<dbReference type="SUPFAM" id="SSF53335">
    <property type="entry name" value="S-adenosyl-L-methionine-dependent methyltransferases"/>
    <property type="match status" value="1"/>
</dbReference>
<keyword evidence="4 6" id="KW-0808">Transferase</keyword>
<accession>S2WMM9</accession>
<name>S2WMM9_9ACTN</name>
<dbReference type="PANTHER" id="PTHR31760:SF0">
    <property type="entry name" value="S-ADENOSYL-L-METHIONINE-DEPENDENT METHYLTRANSFERASES SUPERFAMILY PROTEIN"/>
    <property type="match status" value="1"/>
</dbReference>
<proteinExistence type="inferred from homology"/>
<feature type="binding site" evidence="6">
    <location>
        <position position="70"/>
    </location>
    <ligand>
        <name>S-adenosyl-L-methionine</name>
        <dbReference type="ChEBI" id="CHEBI:59789"/>
    </ligand>
</feature>
<sequence length="207" mass="22767">MATEKMPEGTLNLFKDEKAISRYVDILTNRGNEWGLLGPSENERIWSRHILNCAVLVDFIPANAKVADVGSGAGLPGLVIAIARDDIDVTLIESLERRAKFLELAIDELGLADRVRVIRGRSEDVQEKFDVVTARAVAALPKLLGFTCDLFLPKGQLIALKGKNASVEVEKSRAKLKKLRASAEIIEVHALANSEPTWIVRVTSKEK</sequence>
<dbReference type="EMBL" id="AGZR01000002">
    <property type="protein sequence ID" value="EPD33932.1"/>
    <property type="molecule type" value="Genomic_DNA"/>
</dbReference>
<dbReference type="AlphaFoldDB" id="S2WMM9"/>
<dbReference type="HOGENOM" id="CLU_065341_5_0_11"/>
<evidence type="ECO:0000256" key="1">
    <source>
        <dbReference type="ARBA" id="ARBA00022490"/>
    </source>
</evidence>
<dbReference type="Gene3D" id="3.40.50.150">
    <property type="entry name" value="Vaccinia Virus protein VP39"/>
    <property type="match status" value="1"/>
</dbReference>
<feature type="binding site" evidence="6">
    <location>
        <position position="135"/>
    </location>
    <ligand>
        <name>S-adenosyl-L-methionine</name>
        <dbReference type="ChEBI" id="CHEBI:59789"/>
    </ligand>
</feature>
<protein>
    <recommendedName>
        <fullName evidence="6">Ribosomal RNA small subunit methyltransferase G</fullName>
        <ecNumber evidence="6">2.1.1.-</ecNumber>
    </recommendedName>
    <alternativeName>
        <fullName evidence="6">16S rRNA 7-methylguanosine methyltransferase</fullName>
        <shortName evidence="6">16S rRNA m7G methyltransferase</shortName>
    </alternativeName>
</protein>
<dbReference type="PATRIC" id="fig|883161.3.peg.167"/>
<evidence type="ECO:0000256" key="3">
    <source>
        <dbReference type="ARBA" id="ARBA00022603"/>
    </source>
</evidence>
<dbReference type="InterPro" id="IPR029063">
    <property type="entry name" value="SAM-dependent_MTases_sf"/>
</dbReference>
<keyword evidence="5 6" id="KW-0949">S-adenosyl-L-methionine</keyword>
<comment type="caution">
    <text evidence="7">The sequence shown here is derived from an EMBL/GenBank/DDBJ whole genome shotgun (WGS) entry which is preliminary data.</text>
</comment>
<keyword evidence="3 6" id="KW-0489">Methyltransferase</keyword>
<evidence type="ECO:0000313" key="8">
    <source>
        <dbReference type="Proteomes" id="UP000014417"/>
    </source>
</evidence>
<feature type="binding site" evidence="6">
    <location>
        <begin position="122"/>
        <end position="123"/>
    </location>
    <ligand>
        <name>S-adenosyl-L-methionine</name>
        <dbReference type="ChEBI" id="CHEBI:59789"/>
    </ligand>
</feature>
<gene>
    <name evidence="6" type="primary">rsmG</name>
    <name evidence="7" type="ORF">HMPREF9306_00157</name>
</gene>
<evidence type="ECO:0000256" key="5">
    <source>
        <dbReference type="ARBA" id="ARBA00022691"/>
    </source>
</evidence>
<feature type="binding site" evidence="6">
    <location>
        <position position="75"/>
    </location>
    <ligand>
        <name>S-adenosyl-L-methionine</name>
        <dbReference type="ChEBI" id="CHEBI:59789"/>
    </ligand>
</feature>
<evidence type="ECO:0000256" key="4">
    <source>
        <dbReference type="ARBA" id="ARBA00022679"/>
    </source>
</evidence>
<dbReference type="NCBIfam" id="TIGR00138">
    <property type="entry name" value="rsmG_gidB"/>
    <property type="match status" value="1"/>
</dbReference>
<comment type="function">
    <text evidence="6">Specifically methylates the N7 position of a guanine in 16S rRNA.</text>
</comment>
<dbReference type="CDD" id="cd02440">
    <property type="entry name" value="AdoMet_MTases"/>
    <property type="match status" value="1"/>
</dbReference>
<dbReference type="EC" id="2.1.1.-" evidence="6"/>
<dbReference type="Proteomes" id="UP000014417">
    <property type="component" value="Unassembled WGS sequence"/>
</dbReference>
<dbReference type="GO" id="GO:0070043">
    <property type="term" value="F:rRNA (guanine-N7-)-methyltransferase activity"/>
    <property type="evidence" value="ECO:0007669"/>
    <property type="project" value="UniProtKB-UniRule"/>
</dbReference>
<keyword evidence="2 6" id="KW-0698">rRNA processing</keyword>
<comment type="subcellular location">
    <subcellularLocation>
        <location evidence="6">Cytoplasm</location>
    </subcellularLocation>
</comment>
<dbReference type="PANTHER" id="PTHR31760">
    <property type="entry name" value="S-ADENOSYL-L-METHIONINE-DEPENDENT METHYLTRANSFERASES SUPERFAMILY PROTEIN"/>
    <property type="match status" value="1"/>
</dbReference>
<dbReference type="GO" id="GO:0005829">
    <property type="term" value="C:cytosol"/>
    <property type="evidence" value="ECO:0007669"/>
    <property type="project" value="TreeGrafter"/>
</dbReference>
<keyword evidence="8" id="KW-1185">Reference proteome</keyword>
<dbReference type="HAMAP" id="MF_00074">
    <property type="entry name" value="16SrRNA_methyltr_G"/>
    <property type="match status" value="1"/>
</dbReference>
<dbReference type="STRING" id="883161.HMPREF9306_00157"/>
<evidence type="ECO:0000256" key="2">
    <source>
        <dbReference type="ARBA" id="ARBA00022552"/>
    </source>
</evidence>
<dbReference type="PIRSF" id="PIRSF003078">
    <property type="entry name" value="GidB"/>
    <property type="match status" value="1"/>
</dbReference>
<evidence type="ECO:0000313" key="7">
    <source>
        <dbReference type="EMBL" id="EPD33932.1"/>
    </source>
</evidence>